<reference evidence="1 2" key="1">
    <citation type="submission" date="2021-07" db="EMBL/GenBank/DDBJ databases">
        <authorList>
            <person name="Roth S.J."/>
            <person name="Krukonis G.P."/>
            <person name="Delesalle V.A."/>
        </authorList>
    </citation>
    <scope>NUCLEOTIDE SEQUENCE [LARGE SCALE GENOMIC DNA]</scope>
</reference>
<protein>
    <submittedName>
        <fullName evidence="1">Uncharacterized protein</fullName>
    </submittedName>
</protein>
<keyword evidence="2" id="KW-1185">Reference proteome</keyword>
<sequence length="75" mass="8589">MAHKHVNHAPIINNETGRRAAVRRCTETGEWVVYFYRANGDDGSGAYRWQYLGEPANYYTDDKEDAFGTAEAYIK</sequence>
<accession>A0AAE7X3V4</accession>
<dbReference type="Proteomes" id="UP000828094">
    <property type="component" value="Segment"/>
</dbReference>
<dbReference type="EMBL" id="MZ501272">
    <property type="protein sequence ID" value="QZA71361.1"/>
    <property type="molecule type" value="Genomic_DNA"/>
</dbReference>
<gene>
    <name evidence="1" type="primary">5</name>
    <name evidence="1" type="ORF">AH05_5</name>
</gene>
<proteinExistence type="predicted"/>
<evidence type="ECO:0000313" key="2">
    <source>
        <dbReference type="Proteomes" id="UP000828094"/>
    </source>
</evidence>
<name>A0AAE7X3V4_9CAUD</name>
<evidence type="ECO:0000313" key="1">
    <source>
        <dbReference type="EMBL" id="QZA71361.1"/>
    </source>
</evidence>
<organism evidence="1 2">
    <name type="scientific">Pseudomonas phage AH05</name>
    <dbReference type="NCBI Taxonomy" id="2869574"/>
    <lineage>
        <taxon>Viruses</taxon>
        <taxon>Duplodnaviria</taxon>
        <taxon>Heunggongvirae</taxon>
        <taxon>Uroviricota</taxon>
        <taxon>Caudoviricetes</taxon>
        <taxon>Autographivirales</taxon>
        <taxon>Autotranscriptaviridae</taxon>
        <taxon>Studiervirinae</taxon>
        <taxon>Ghunavirus</taxon>
        <taxon>Ghunavirus AH05</taxon>
    </lineage>
</organism>